<organism evidence="2">
    <name type="scientific">Barrevirus sp</name>
    <dbReference type="NCBI Taxonomy" id="2487763"/>
    <lineage>
        <taxon>Viruses</taxon>
        <taxon>Varidnaviria</taxon>
        <taxon>Bamfordvirae</taxon>
        <taxon>Nucleocytoviricota</taxon>
        <taxon>Megaviricetes</taxon>
        <taxon>Imitervirales</taxon>
        <taxon>Mimiviridae</taxon>
        <taxon>Klosneuvirinae</taxon>
    </lineage>
</organism>
<feature type="compositionally biased region" description="Acidic residues" evidence="1">
    <location>
        <begin position="18"/>
        <end position="52"/>
    </location>
</feature>
<reference evidence="2" key="1">
    <citation type="submission" date="2018-10" db="EMBL/GenBank/DDBJ databases">
        <title>Hidden diversity of soil giant viruses.</title>
        <authorList>
            <person name="Schulz F."/>
            <person name="Alteio L."/>
            <person name="Goudeau D."/>
            <person name="Ryan E.M."/>
            <person name="Malmstrom R.R."/>
            <person name="Blanchard J."/>
            <person name="Woyke T."/>
        </authorList>
    </citation>
    <scope>NUCLEOTIDE SEQUENCE</scope>
    <source>
        <strain evidence="2">BAV1</strain>
    </source>
</reference>
<evidence type="ECO:0000256" key="1">
    <source>
        <dbReference type="SAM" id="MobiDB-lite"/>
    </source>
</evidence>
<dbReference type="EMBL" id="MK072020">
    <property type="protein sequence ID" value="AYV77244.1"/>
    <property type="molecule type" value="Genomic_DNA"/>
</dbReference>
<protein>
    <submittedName>
        <fullName evidence="2">Uncharacterized protein</fullName>
    </submittedName>
</protein>
<evidence type="ECO:0000313" key="2">
    <source>
        <dbReference type="EMBL" id="AYV77244.1"/>
    </source>
</evidence>
<feature type="compositionally biased region" description="Polar residues" evidence="1">
    <location>
        <begin position="1"/>
        <end position="17"/>
    </location>
</feature>
<name>A0A3G4ZSF5_9VIRU</name>
<gene>
    <name evidence="2" type="ORF">Barrevirus23_1</name>
</gene>
<dbReference type="InterPro" id="IPR055621">
    <property type="entry name" value="DUF7197"/>
</dbReference>
<feature type="region of interest" description="Disordered" evidence="1">
    <location>
        <begin position="1"/>
        <end position="56"/>
    </location>
</feature>
<proteinExistence type="predicted"/>
<feature type="region of interest" description="Disordered" evidence="1">
    <location>
        <begin position="126"/>
        <end position="152"/>
    </location>
</feature>
<accession>A0A3G4ZSF5</accession>
<dbReference type="Pfam" id="PF23827">
    <property type="entry name" value="DUF7197"/>
    <property type="match status" value="1"/>
</dbReference>
<sequence>MSSKTQETISVSNTSLVDENDEEEDEEEEEEEQEEEEGDSDNESEDSEEDAPTIDKIELSKKETYFYKIIDKFYKTINPAKITLMIDIIEGRADISLRLLDWFVTRYANKYKIRYIKVDKELPQDKDKDKKKEKEKEKDKNNKKKQEEKKDKEEKDECTDLNTFEQSIDSGFNVHISYKAQLKSYKKKYFDPFRRRKKFKYFFDKQKNIYLCTTICQLNFFKWAFNNHVIEYVMSKYKTIIKAMGNSNKQDKTRKQKALNLADQKEVEKEKEQTDNKKTQELKIIKQGVKIKALKKETANDVKIVLSFD</sequence>